<dbReference type="EMBL" id="AJ011797">
    <property type="protein sequence ID" value="CAA09786.1"/>
    <property type="molecule type" value="mRNA"/>
</dbReference>
<proteinExistence type="evidence at transcript level"/>
<protein>
    <submittedName>
        <fullName evidence="1">Phosphoribosylpyrophosphate amidotransferase</fullName>
    </submittedName>
</protein>
<keyword evidence="1" id="KW-0808">Transferase</keyword>
<feature type="non-terminal residue" evidence="1">
    <location>
        <position position="1"/>
    </location>
</feature>
<reference evidence="1" key="1">
    <citation type="journal article" date="1999" name="Plant Mol. Biol.">
        <authorList>
            <person name="Kitts H.B."/>
            <person name="Coutts R.H.A."/>
        </authorList>
    </citation>
    <scope>NUCLEOTIDE SEQUENCE</scope>
</reference>
<organism evidence="1">
    <name type="scientific">Prunus avium</name>
    <name type="common">Cherry</name>
    <name type="synonym">Cerasus avium</name>
    <dbReference type="NCBI Taxonomy" id="42229"/>
    <lineage>
        <taxon>Eukaryota</taxon>
        <taxon>Viridiplantae</taxon>
        <taxon>Streptophyta</taxon>
        <taxon>Embryophyta</taxon>
        <taxon>Tracheophyta</taxon>
        <taxon>Spermatophyta</taxon>
        <taxon>Magnoliopsida</taxon>
        <taxon>eudicotyledons</taxon>
        <taxon>Gunneridae</taxon>
        <taxon>Pentapetalae</taxon>
        <taxon>rosids</taxon>
        <taxon>fabids</taxon>
        <taxon>Rosales</taxon>
        <taxon>Rosaceae</taxon>
        <taxon>Amygdaloideae</taxon>
        <taxon>Amygdaleae</taxon>
        <taxon>Prunus</taxon>
    </lineage>
</organism>
<name>Q9ZRY5_PRUAV</name>
<sequence length="39" mass="4244">FDSRCLHSFKSLALAPQPPLANPLFSPAALFPLLLSMMT</sequence>
<accession>Q9ZRY5</accession>
<dbReference type="AlphaFoldDB" id="Q9ZRY5"/>
<evidence type="ECO:0000313" key="1">
    <source>
        <dbReference type="EMBL" id="CAA09786.1"/>
    </source>
</evidence>
<feature type="non-terminal residue" evidence="1">
    <location>
        <position position="39"/>
    </location>
</feature>
<gene>
    <name evidence="1" type="primary">PRAT</name>
</gene>
<dbReference type="GO" id="GO:0016740">
    <property type="term" value="F:transferase activity"/>
    <property type="evidence" value="ECO:0007669"/>
    <property type="project" value="UniProtKB-KW"/>
</dbReference>